<keyword evidence="7 8" id="KW-0472">Membrane</keyword>
<comment type="function">
    <text evidence="8">Part of a membrane-bound complex that couples electron transfer with translocation of ions across the membrane.</text>
</comment>
<gene>
    <name evidence="8" type="primary">rnfE</name>
    <name evidence="9" type="ORF">IAC74_03655</name>
</gene>
<evidence type="ECO:0000313" key="10">
    <source>
        <dbReference type="Proteomes" id="UP000886743"/>
    </source>
</evidence>
<evidence type="ECO:0000256" key="1">
    <source>
        <dbReference type="ARBA" id="ARBA00004127"/>
    </source>
</evidence>
<accession>A0A9D1NGV8</accession>
<keyword evidence="3 8" id="KW-0812">Transmembrane</keyword>
<feature type="transmembrane region" description="Helical" evidence="8">
    <location>
        <begin position="74"/>
        <end position="93"/>
    </location>
</feature>
<dbReference type="HAMAP" id="MF_00478">
    <property type="entry name" value="RsxE_RnfE"/>
    <property type="match status" value="1"/>
</dbReference>
<dbReference type="PIRSF" id="PIRSF006102">
    <property type="entry name" value="NQR_DE"/>
    <property type="match status" value="1"/>
</dbReference>
<comment type="subunit">
    <text evidence="8">The complex is composed of six subunits: RnfA, RnfB, RnfC, RnfD, RnfE and RnfG.</text>
</comment>
<dbReference type="Proteomes" id="UP000886743">
    <property type="component" value="Unassembled WGS sequence"/>
</dbReference>
<evidence type="ECO:0000256" key="7">
    <source>
        <dbReference type="ARBA" id="ARBA00023136"/>
    </source>
</evidence>
<dbReference type="NCBIfam" id="NF009070">
    <property type="entry name" value="PRK12405.1"/>
    <property type="match status" value="1"/>
</dbReference>
<evidence type="ECO:0000256" key="4">
    <source>
        <dbReference type="ARBA" id="ARBA00022967"/>
    </source>
</evidence>
<dbReference type="InterPro" id="IPR010968">
    <property type="entry name" value="RnfE"/>
</dbReference>
<feature type="transmembrane region" description="Helical" evidence="8">
    <location>
        <begin position="130"/>
        <end position="152"/>
    </location>
</feature>
<dbReference type="EMBL" id="DVOF01000109">
    <property type="protein sequence ID" value="HIV02645.1"/>
    <property type="molecule type" value="Genomic_DNA"/>
</dbReference>
<reference evidence="9" key="2">
    <citation type="journal article" date="2021" name="PeerJ">
        <title>Extensive microbial diversity within the chicken gut microbiome revealed by metagenomics and culture.</title>
        <authorList>
            <person name="Gilroy R."/>
            <person name="Ravi A."/>
            <person name="Getino M."/>
            <person name="Pursley I."/>
            <person name="Horton D.L."/>
            <person name="Alikhan N.F."/>
            <person name="Baker D."/>
            <person name="Gharbi K."/>
            <person name="Hall N."/>
            <person name="Watson M."/>
            <person name="Adriaenssens E.M."/>
            <person name="Foster-Nyarko E."/>
            <person name="Jarju S."/>
            <person name="Secka A."/>
            <person name="Antonio M."/>
            <person name="Oren A."/>
            <person name="Chaudhuri R.R."/>
            <person name="La Ragione R."/>
            <person name="Hildebrand F."/>
            <person name="Pallen M.J."/>
        </authorList>
    </citation>
    <scope>NUCLEOTIDE SEQUENCE</scope>
    <source>
        <strain evidence="9">4920</strain>
    </source>
</reference>
<keyword evidence="4 8" id="KW-1278">Translocase</keyword>
<dbReference type="PANTHER" id="PTHR30586">
    <property type="entry name" value="ELECTRON TRANSPORT COMPLEX PROTEIN RNFE"/>
    <property type="match status" value="1"/>
</dbReference>
<keyword evidence="8" id="KW-1003">Cell membrane</keyword>
<dbReference type="AlphaFoldDB" id="A0A9D1NGV8"/>
<reference evidence="9" key="1">
    <citation type="submission" date="2020-10" db="EMBL/GenBank/DDBJ databases">
        <authorList>
            <person name="Gilroy R."/>
        </authorList>
    </citation>
    <scope>NUCLEOTIDE SEQUENCE</scope>
    <source>
        <strain evidence="9">4920</strain>
    </source>
</reference>
<name>A0A9D1NGV8_9FIRM</name>
<keyword evidence="5 8" id="KW-0249">Electron transport</keyword>
<organism evidence="9 10">
    <name type="scientific">Candidatus Aphodoplasma excrementigallinarum</name>
    <dbReference type="NCBI Taxonomy" id="2840673"/>
    <lineage>
        <taxon>Bacteria</taxon>
        <taxon>Bacillati</taxon>
        <taxon>Bacillota</taxon>
        <taxon>Clostridia</taxon>
        <taxon>Eubacteriales</taxon>
        <taxon>Candidatus Aphodoplasma</taxon>
    </lineage>
</organism>
<dbReference type="GO" id="GO:0005886">
    <property type="term" value="C:plasma membrane"/>
    <property type="evidence" value="ECO:0007669"/>
    <property type="project" value="UniProtKB-SubCell"/>
</dbReference>
<dbReference type="GO" id="GO:0022900">
    <property type="term" value="P:electron transport chain"/>
    <property type="evidence" value="ECO:0007669"/>
    <property type="project" value="UniProtKB-UniRule"/>
</dbReference>
<dbReference type="EC" id="7.-.-.-" evidence="8"/>
<evidence type="ECO:0000256" key="8">
    <source>
        <dbReference type="HAMAP-Rule" id="MF_00478"/>
    </source>
</evidence>
<evidence type="ECO:0000313" key="9">
    <source>
        <dbReference type="EMBL" id="HIV02645.1"/>
    </source>
</evidence>
<evidence type="ECO:0000256" key="5">
    <source>
        <dbReference type="ARBA" id="ARBA00022982"/>
    </source>
</evidence>
<dbReference type="GO" id="GO:0012505">
    <property type="term" value="C:endomembrane system"/>
    <property type="evidence" value="ECO:0007669"/>
    <property type="project" value="UniProtKB-SubCell"/>
</dbReference>
<evidence type="ECO:0000256" key="6">
    <source>
        <dbReference type="ARBA" id="ARBA00022989"/>
    </source>
</evidence>
<dbReference type="NCBIfam" id="TIGR01948">
    <property type="entry name" value="rnfE"/>
    <property type="match status" value="1"/>
</dbReference>
<dbReference type="Pfam" id="PF02508">
    <property type="entry name" value="Rnf-Nqr"/>
    <property type="match status" value="1"/>
</dbReference>
<keyword evidence="2 8" id="KW-0813">Transport</keyword>
<sequence length="207" mass="21639">MNKGNKYGKVLLNGLITENPTLVQLIGMCPTLAVTTTLQNGVTMGIAATLVLTASNVAISLLRKFIPDKIRIAAYVVIIAGFVSIIEMLLKAYLPDLSASLGIFIPLIVVNCIILARAEAFASKNPVGLSALDGLGMGLGFTAALMIISSIREILGSGTIWGVNIAGAVTPMTMFILPPGGFLVLGLVIAVIQLIRAQHKKRKGGDA</sequence>
<keyword evidence="6 8" id="KW-1133">Transmembrane helix</keyword>
<dbReference type="PANTHER" id="PTHR30586:SF0">
    <property type="entry name" value="ION-TRANSLOCATING OXIDOREDUCTASE COMPLEX SUBUNIT E"/>
    <property type="match status" value="1"/>
</dbReference>
<proteinExistence type="inferred from homology"/>
<dbReference type="InterPro" id="IPR003667">
    <property type="entry name" value="NqrDE/RnfAE"/>
</dbReference>
<feature type="transmembrane region" description="Helical" evidence="8">
    <location>
        <begin position="99"/>
        <end position="118"/>
    </location>
</feature>
<protein>
    <recommendedName>
        <fullName evidence="8">Ion-translocating oxidoreductase complex subunit E</fullName>
        <ecNumber evidence="8">7.-.-.-</ecNumber>
    </recommendedName>
    <alternativeName>
        <fullName evidence="8">Rnf electron transport complex subunit E</fullName>
    </alternativeName>
</protein>
<evidence type="ECO:0000256" key="2">
    <source>
        <dbReference type="ARBA" id="ARBA00022448"/>
    </source>
</evidence>
<comment type="caution">
    <text evidence="9">The sequence shown here is derived from an EMBL/GenBank/DDBJ whole genome shotgun (WGS) entry which is preliminary data.</text>
</comment>
<feature type="transmembrane region" description="Helical" evidence="8">
    <location>
        <begin position="172"/>
        <end position="195"/>
    </location>
</feature>
<feature type="transmembrane region" description="Helical" evidence="8">
    <location>
        <begin position="42"/>
        <end position="62"/>
    </location>
</feature>
<evidence type="ECO:0000256" key="3">
    <source>
        <dbReference type="ARBA" id="ARBA00022692"/>
    </source>
</evidence>
<comment type="subcellular location">
    <subcellularLocation>
        <location evidence="8">Cell membrane</location>
        <topology evidence="8">Multi-pass membrane protein</topology>
    </subcellularLocation>
    <subcellularLocation>
        <location evidence="1">Endomembrane system</location>
        <topology evidence="1">Multi-pass membrane protein</topology>
    </subcellularLocation>
</comment>
<comment type="similarity">
    <text evidence="8">Belongs to the NqrDE/RnfAE family.</text>
</comment>